<keyword evidence="2" id="KW-1185">Reference proteome</keyword>
<protein>
    <submittedName>
        <fullName evidence="1">ANK_REP_REGION domain-containing protein</fullName>
    </submittedName>
</protein>
<evidence type="ECO:0000313" key="2">
    <source>
        <dbReference type="Proteomes" id="UP000075881"/>
    </source>
</evidence>
<dbReference type="Proteomes" id="UP000075881">
    <property type="component" value="Unassembled WGS sequence"/>
</dbReference>
<dbReference type="InterPro" id="IPR002110">
    <property type="entry name" value="Ankyrin_rpt"/>
</dbReference>
<sequence length="393" mass="44005">MTVLDVTRVPQDDAELKFRNSTSLQDNLQDLLTITDVFGSPQTVVYGTFSHDQRTVHFLRIEDTACAYDIFPTDVRIDLSNTLNITAAEGKTVLGKIVECHFDLETVKQLVQYGANPLLADIHGNTIIHSALCMLPEAALYLMEECLGRDLRNADGVAMLDLNDRMDGNKLIHTAASCGHQMALAKLLDLRIDATVPNAYGCTPAHVAAVVPLINTISTMKQLLDYDRTPVDMTDRNGGTLLMWAAKTGSIDMLDLIMKYKPNLTLPANRVPLYEAVQRHYIEWAKRFLQHAIDAGVREVTRMEDAADDVVIMSLKCADFELSKVLLEYELEHRLEEITVHDRPRIEAVLKASTSKIPQVPVELHLQLKGLSEGDNFLTYLRDLLAKLKDNEH</sequence>
<dbReference type="PANTHER" id="PTHR24133:SF40">
    <property type="entry name" value="ANKYRIN REPEAT DOMAIN 44"/>
    <property type="match status" value="1"/>
</dbReference>
<accession>A0A182K3U2</accession>
<reference evidence="2" key="1">
    <citation type="submission" date="2013-03" db="EMBL/GenBank/DDBJ databases">
        <title>The Genome Sequence of Anopheles christyi ACHKN1017.</title>
        <authorList>
            <consortium name="The Broad Institute Genomics Platform"/>
            <person name="Neafsey D.E."/>
            <person name="Besansky N."/>
            <person name="Walker B."/>
            <person name="Young S.K."/>
            <person name="Zeng Q."/>
            <person name="Gargeya S."/>
            <person name="Fitzgerald M."/>
            <person name="Haas B."/>
            <person name="Abouelleil A."/>
            <person name="Allen A.W."/>
            <person name="Alvarado L."/>
            <person name="Arachchi H.M."/>
            <person name="Berlin A.M."/>
            <person name="Chapman S.B."/>
            <person name="Gainer-Dewar J."/>
            <person name="Goldberg J."/>
            <person name="Griggs A."/>
            <person name="Gujja S."/>
            <person name="Hansen M."/>
            <person name="Howarth C."/>
            <person name="Imamovic A."/>
            <person name="Ireland A."/>
            <person name="Larimer J."/>
            <person name="McCowan C."/>
            <person name="Murphy C."/>
            <person name="Pearson M."/>
            <person name="Poon T.W."/>
            <person name="Priest M."/>
            <person name="Roberts A."/>
            <person name="Saif S."/>
            <person name="Shea T."/>
            <person name="Sisk P."/>
            <person name="Sykes S."/>
            <person name="Wortman J."/>
            <person name="Nusbaum C."/>
            <person name="Birren B."/>
        </authorList>
    </citation>
    <scope>NUCLEOTIDE SEQUENCE [LARGE SCALE GENOMIC DNA]</scope>
    <source>
        <strain evidence="2">ACHKN1017</strain>
    </source>
</reference>
<dbReference type="Pfam" id="PF12796">
    <property type="entry name" value="Ank_2"/>
    <property type="match status" value="1"/>
</dbReference>
<dbReference type="STRING" id="43041.A0A182K3U2"/>
<name>A0A182K3U2_9DIPT</name>
<dbReference type="Gene3D" id="1.25.40.20">
    <property type="entry name" value="Ankyrin repeat-containing domain"/>
    <property type="match status" value="2"/>
</dbReference>
<evidence type="ECO:0000313" key="1">
    <source>
        <dbReference type="EnsemblMetazoa" id="ACHR005427-PA"/>
    </source>
</evidence>
<dbReference type="SUPFAM" id="SSF48403">
    <property type="entry name" value="Ankyrin repeat"/>
    <property type="match status" value="1"/>
</dbReference>
<dbReference type="SMART" id="SM00248">
    <property type="entry name" value="ANK"/>
    <property type="match status" value="5"/>
</dbReference>
<dbReference type="PANTHER" id="PTHR24133">
    <property type="entry name" value="ANKYRIN DOMAIN-CONTAINING"/>
    <property type="match status" value="1"/>
</dbReference>
<dbReference type="VEuPathDB" id="VectorBase:ACHR005427"/>
<reference evidence="1" key="2">
    <citation type="submission" date="2020-05" db="UniProtKB">
        <authorList>
            <consortium name="EnsemblMetazoa"/>
        </authorList>
    </citation>
    <scope>IDENTIFICATION</scope>
    <source>
        <strain evidence="1">ACHKN1017</strain>
    </source>
</reference>
<proteinExistence type="predicted"/>
<dbReference type="EnsemblMetazoa" id="ACHR005427-RA">
    <property type="protein sequence ID" value="ACHR005427-PA"/>
    <property type="gene ID" value="ACHR005427"/>
</dbReference>
<organism evidence="1 2">
    <name type="scientific">Anopheles christyi</name>
    <dbReference type="NCBI Taxonomy" id="43041"/>
    <lineage>
        <taxon>Eukaryota</taxon>
        <taxon>Metazoa</taxon>
        <taxon>Ecdysozoa</taxon>
        <taxon>Arthropoda</taxon>
        <taxon>Hexapoda</taxon>
        <taxon>Insecta</taxon>
        <taxon>Pterygota</taxon>
        <taxon>Neoptera</taxon>
        <taxon>Endopterygota</taxon>
        <taxon>Diptera</taxon>
        <taxon>Nematocera</taxon>
        <taxon>Culicoidea</taxon>
        <taxon>Culicidae</taxon>
        <taxon>Anophelinae</taxon>
        <taxon>Anopheles</taxon>
    </lineage>
</organism>
<dbReference type="InterPro" id="IPR036770">
    <property type="entry name" value="Ankyrin_rpt-contain_sf"/>
</dbReference>
<dbReference type="AlphaFoldDB" id="A0A182K3U2"/>
<dbReference type="InterPro" id="IPR052391">
    <property type="entry name" value="E3_Ligase-Neurotoxin"/>
</dbReference>